<evidence type="ECO:0000313" key="2">
    <source>
        <dbReference type="EMBL" id="RZN71732.1"/>
    </source>
</evidence>
<feature type="domain" description="Cupin type-2" evidence="1">
    <location>
        <begin position="41"/>
        <end position="108"/>
    </location>
</feature>
<evidence type="ECO:0000259" key="1">
    <source>
        <dbReference type="Pfam" id="PF07883"/>
    </source>
</evidence>
<sequence length="112" mass="13263">MKHINYKDVKAEVVKEEGARAAKIRWLITEKDGAKNFAMRLFEIEPDGYTPWHQHDWEHEVFILEGEGTARGKEGDFKFKEGDIFFVPPMEWHQFRNTAKRVLKVLCLIPYK</sequence>
<accession>A0A520KXZ8</accession>
<comment type="caution">
    <text evidence="2">The sequence shown here is derived from an EMBL/GenBank/DDBJ whole genome shotgun (WGS) entry which is preliminary data.</text>
</comment>
<evidence type="ECO:0000313" key="3">
    <source>
        <dbReference type="Proteomes" id="UP000320766"/>
    </source>
</evidence>
<dbReference type="Pfam" id="PF07883">
    <property type="entry name" value="Cupin_2"/>
    <property type="match status" value="1"/>
</dbReference>
<dbReference type="Gene3D" id="2.60.120.10">
    <property type="entry name" value="Jelly Rolls"/>
    <property type="match status" value="1"/>
</dbReference>
<dbReference type="InterPro" id="IPR011051">
    <property type="entry name" value="RmlC_Cupin_sf"/>
</dbReference>
<reference evidence="2 3" key="1">
    <citation type="journal article" date="2019" name="Nat. Microbiol.">
        <title>Wide diversity of methane and short-chain alkane metabolisms in uncultured archaea.</title>
        <authorList>
            <person name="Borrel G."/>
            <person name="Adam P.S."/>
            <person name="McKay L.J."/>
            <person name="Chen L.X."/>
            <person name="Sierra-Garcia I.N."/>
            <person name="Sieber C.M."/>
            <person name="Letourneur Q."/>
            <person name="Ghozlane A."/>
            <person name="Andersen G.L."/>
            <person name="Li W.J."/>
            <person name="Hallam S.J."/>
            <person name="Muyzer G."/>
            <person name="de Oliveira V.M."/>
            <person name="Inskeep W.P."/>
            <person name="Banfield J.F."/>
            <person name="Gribaldo S."/>
        </authorList>
    </citation>
    <scope>NUCLEOTIDE SEQUENCE [LARGE SCALE GENOMIC DNA]</scope>
    <source>
        <strain evidence="2">NM1b</strain>
    </source>
</reference>
<organism evidence="2 3">
    <name type="scientific">Candidatus Methanolliviera hydrocarbonicum</name>
    <dbReference type="NCBI Taxonomy" id="2491085"/>
    <lineage>
        <taxon>Archaea</taxon>
        <taxon>Methanobacteriati</taxon>
        <taxon>Methanobacteriota</taxon>
        <taxon>Candidatus Methanoliparia</taxon>
        <taxon>Candidatus Methanoliparales</taxon>
        <taxon>Candidatus Methanollivieraceae</taxon>
        <taxon>Candidatus Methanolliviera</taxon>
    </lineage>
</organism>
<dbReference type="AlphaFoldDB" id="A0A520KXZ8"/>
<dbReference type="PANTHER" id="PTHR37694:SF1">
    <property type="entry name" value="SLR8022 PROTEIN"/>
    <property type="match status" value="1"/>
</dbReference>
<dbReference type="CDD" id="cd02222">
    <property type="entry name" value="cupin_TM1459-like"/>
    <property type="match status" value="1"/>
</dbReference>
<dbReference type="EMBL" id="RXIL01000036">
    <property type="protein sequence ID" value="RZN71732.1"/>
    <property type="molecule type" value="Genomic_DNA"/>
</dbReference>
<dbReference type="InterPro" id="IPR013096">
    <property type="entry name" value="Cupin_2"/>
</dbReference>
<protein>
    <submittedName>
        <fullName evidence="2">Cupin domain-containing protein</fullName>
    </submittedName>
</protein>
<proteinExistence type="predicted"/>
<dbReference type="PANTHER" id="PTHR37694">
    <property type="entry name" value="SLR8022 PROTEIN"/>
    <property type="match status" value="1"/>
</dbReference>
<gene>
    <name evidence="2" type="ORF">EF807_02110</name>
</gene>
<dbReference type="SUPFAM" id="SSF51182">
    <property type="entry name" value="RmlC-like cupins"/>
    <property type="match status" value="1"/>
</dbReference>
<dbReference type="InterPro" id="IPR014710">
    <property type="entry name" value="RmlC-like_jellyroll"/>
</dbReference>
<dbReference type="Proteomes" id="UP000320766">
    <property type="component" value="Unassembled WGS sequence"/>
</dbReference>
<name>A0A520KXZ8_9EURY</name>